<accession>A0A109MYF1</accession>
<comment type="caution">
    <text evidence="1">The sequence shown here is derived from an EMBL/GenBank/DDBJ whole genome shotgun (WGS) entry which is preliminary data.</text>
</comment>
<reference evidence="1 2" key="1">
    <citation type="submission" date="2015-11" db="EMBL/GenBank/DDBJ databases">
        <title>Genome Sequence of Bacillus simplex strain VanAntwerpen2.</title>
        <authorList>
            <person name="Couger M.B."/>
        </authorList>
    </citation>
    <scope>NUCLEOTIDE SEQUENCE [LARGE SCALE GENOMIC DNA]</scope>
    <source>
        <strain evidence="1 2">VanAntwerpen02</strain>
    </source>
</reference>
<dbReference type="AlphaFoldDB" id="A0A109MYF1"/>
<evidence type="ECO:0000313" key="2">
    <source>
        <dbReference type="Proteomes" id="UP000064189"/>
    </source>
</evidence>
<sequence length="70" mass="8100">MIVIYFTAEKLIGYPLFSFLKIPFLKVKYKQAAPCHDSRQDHAITEKGPPPFKIQDFEKGRQALGNCHYD</sequence>
<protein>
    <submittedName>
        <fullName evidence="1">Uncharacterized protein</fullName>
    </submittedName>
</protein>
<dbReference type="Proteomes" id="UP000064189">
    <property type="component" value="Unassembled WGS sequence"/>
</dbReference>
<evidence type="ECO:0000313" key="1">
    <source>
        <dbReference type="EMBL" id="KWW19986.1"/>
    </source>
</evidence>
<dbReference type="EMBL" id="LNNH01000019">
    <property type="protein sequence ID" value="KWW19986.1"/>
    <property type="molecule type" value="Genomic_DNA"/>
</dbReference>
<keyword evidence="2" id="KW-1185">Reference proteome</keyword>
<name>A0A109MYF1_9BACI</name>
<organism evidence="1 2">
    <name type="scientific">Peribacillus simplex</name>
    <dbReference type="NCBI Taxonomy" id="1478"/>
    <lineage>
        <taxon>Bacteria</taxon>
        <taxon>Bacillati</taxon>
        <taxon>Bacillota</taxon>
        <taxon>Bacilli</taxon>
        <taxon>Bacillales</taxon>
        <taxon>Bacillaceae</taxon>
        <taxon>Peribacillus</taxon>
    </lineage>
</organism>
<proteinExistence type="predicted"/>
<gene>
    <name evidence="1" type="ORF">AS888_06070</name>
</gene>